<keyword evidence="10 16" id="KW-1133">Transmembrane helix</keyword>
<dbReference type="InterPro" id="IPR050269">
    <property type="entry name" value="ComplexI_Subunit6"/>
</dbReference>
<dbReference type="RefSeq" id="YP_002038856.1">
    <property type="nucleotide sequence ID" value="NC_011074.1"/>
</dbReference>
<keyword evidence="5 16" id="KW-0813">Transport</keyword>
<evidence type="ECO:0000256" key="9">
    <source>
        <dbReference type="ARBA" id="ARBA00022982"/>
    </source>
</evidence>
<dbReference type="Gene3D" id="1.20.120.1200">
    <property type="entry name" value="NADH-ubiquinone/plastoquinone oxidoreductase chain 6, subunit NuoJ"/>
    <property type="match status" value="1"/>
</dbReference>
<accession>Q335Q6</accession>
<comment type="catalytic activity">
    <reaction evidence="15 16">
        <text>a ubiquinone + NADH + 5 H(+)(in) = a ubiquinol + NAD(+) + 4 H(+)(out)</text>
        <dbReference type="Rhea" id="RHEA:29091"/>
        <dbReference type="Rhea" id="RHEA-COMP:9565"/>
        <dbReference type="Rhea" id="RHEA-COMP:9566"/>
        <dbReference type="ChEBI" id="CHEBI:15378"/>
        <dbReference type="ChEBI" id="CHEBI:16389"/>
        <dbReference type="ChEBI" id="CHEBI:17976"/>
        <dbReference type="ChEBI" id="CHEBI:57540"/>
        <dbReference type="ChEBI" id="CHEBI:57945"/>
        <dbReference type="EC" id="7.1.1.2"/>
    </reaction>
</comment>
<dbReference type="EC" id="7.1.1.2" evidence="3 16"/>
<evidence type="ECO:0000256" key="11">
    <source>
        <dbReference type="ARBA" id="ARBA00023027"/>
    </source>
</evidence>
<dbReference type="EMBL" id="AJ810455">
    <property type="protein sequence ID" value="CAH18641.1"/>
    <property type="molecule type" value="Genomic_DNA"/>
</dbReference>
<feature type="transmembrane region" description="Helical" evidence="16">
    <location>
        <begin position="51"/>
        <end position="73"/>
    </location>
</feature>
<evidence type="ECO:0000256" key="1">
    <source>
        <dbReference type="ARBA" id="ARBA00004225"/>
    </source>
</evidence>
<evidence type="ECO:0000256" key="4">
    <source>
        <dbReference type="ARBA" id="ARBA00021095"/>
    </source>
</evidence>
<dbReference type="EMBL" id="MT554040">
    <property type="protein sequence ID" value="QOI74286.1"/>
    <property type="molecule type" value="Genomic_DNA"/>
</dbReference>
<evidence type="ECO:0000256" key="3">
    <source>
        <dbReference type="ARBA" id="ARBA00012944"/>
    </source>
</evidence>
<dbReference type="PANTHER" id="PTHR11435:SF1">
    <property type="entry name" value="NADH-UBIQUINONE OXIDOREDUCTASE CHAIN 6"/>
    <property type="match status" value="1"/>
</dbReference>
<keyword evidence="11 16" id="KW-0520">NAD</keyword>
<evidence type="ECO:0000256" key="14">
    <source>
        <dbReference type="ARBA" id="ARBA00023136"/>
    </source>
</evidence>
<dbReference type="Pfam" id="PF00499">
    <property type="entry name" value="Oxidored_q3"/>
    <property type="match status" value="1"/>
</dbReference>
<keyword evidence="13 16" id="KW-0496">Mitochondrion</keyword>
<keyword evidence="17" id="KW-0732">Signal</keyword>
<feature type="transmembrane region" description="Helical" evidence="16">
    <location>
        <begin position="142"/>
        <end position="164"/>
    </location>
</feature>
<dbReference type="CTD" id="4541"/>
<evidence type="ECO:0000256" key="7">
    <source>
        <dbReference type="ARBA" id="ARBA00022692"/>
    </source>
</evidence>
<evidence type="ECO:0000313" key="18">
    <source>
        <dbReference type="EMBL" id="CAH18641.1"/>
    </source>
</evidence>
<reference evidence="19" key="2">
    <citation type="journal article" date="2020" name="Zool. J. Linn. Soc.">
        <title>Near-complete phylogeny of extant Crocodylia (Reptilia) using mitogenome-based data.</title>
        <authorList>
            <person name="Pan T."/>
            <person name="Miao J.-S."/>
            <person name="Zhang H.-B."/>
            <person name="Yan P."/>
            <person name="Lee P.-S."/>
            <person name="Jiang X.-Y."/>
            <person name="Ouyang J.-H."/>
            <person name="Deng Y.-P."/>
            <person name="Zhang B.-W."/>
            <person name="Wu X.-B."/>
        </authorList>
    </citation>
    <scope>NUCLEOTIDE SEQUENCE</scope>
    <source>
        <strain evidence="19">L065</strain>
    </source>
</reference>
<evidence type="ECO:0000256" key="12">
    <source>
        <dbReference type="ARBA" id="ARBA00023075"/>
    </source>
</evidence>
<feature type="transmembrane region" description="Helical" evidence="16">
    <location>
        <begin position="85"/>
        <end position="106"/>
    </location>
</feature>
<dbReference type="GO" id="GO:0008137">
    <property type="term" value="F:NADH dehydrogenase (ubiquinone) activity"/>
    <property type="evidence" value="ECO:0007669"/>
    <property type="project" value="UniProtKB-UniRule"/>
</dbReference>
<geneLocation type="mitochondrion" evidence="18"/>
<dbReference type="InterPro" id="IPR042106">
    <property type="entry name" value="Nuo/plastoQ_OxRdtase_6_NuoJ"/>
</dbReference>
<reference evidence="18" key="1">
    <citation type="journal article" date="2005" name="J. Mol. Evol.">
        <title>Mitogenomic analyses place the gharial (Gavialis gangeticus) on the crocodile tree and provide pre-K/T divergence times for most crocodilians.</title>
        <authorList>
            <person name="Janke A."/>
            <person name="Gullberg A."/>
            <person name="Hughes S."/>
            <person name="Ramesh K."/>
            <person name="Aggarwal R.K."/>
            <person name="Arnason U."/>
        </authorList>
    </citation>
    <scope>NUCLEOTIDE SEQUENCE</scope>
    <source>
        <tissue evidence="18">Liver</tissue>
    </source>
</reference>
<keyword evidence="14 16" id="KW-0472">Membrane</keyword>
<comment type="function">
    <text evidence="16">Core subunit of the mitochondrial membrane respiratory chain NADH dehydrogenase (Complex I) which catalyzes electron transfer from NADH through the respiratory chain, using ubiquinone as an electron acceptor. Essential for the catalytic activity and assembly of complex I.</text>
</comment>
<keyword evidence="8 16" id="KW-1278">Translocase</keyword>
<keyword evidence="7 16" id="KW-0812">Transmembrane</keyword>
<proteinExistence type="inferred from homology"/>
<keyword evidence="12 16" id="KW-0830">Ubiquinone</keyword>
<evidence type="ECO:0000256" key="10">
    <source>
        <dbReference type="ARBA" id="ARBA00022989"/>
    </source>
</evidence>
<dbReference type="AlphaFoldDB" id="Q335Q6"/>
<evidence type="ECO:0000256" key="6">
    <source>
        <dbReference type="ARBA" id="ARBA00022660"/>
    </source>
</evidence>
<dbReference type="InterPro" id="IPR001457">
    <property type="entry name" value="NADH_UbQ/plastoQ_OxRdtase_su6"/>
</dbReference>
<evidence type="ECO:0000256" key="16">
    <source>
        <dbReference type="RuleBase" id="RU004430"/>
    </source>
</evidence>
<dbReference type="GeneID" id="6482097"/>
<dbReference type="GO" id="GO:0031966">
    <property type="term" value="C:mitochondrial membrane"/>
    <property type="evidence" value="ECO:0007669"/>
    <property type="project" value="UniProtKB-SubCell"/>
</dbReference>
<evidence type="ECO:0000256" key="13">
    <source>
        <dbReference type="ARBA" id="ARBA00023128"/>
    </source>
</evidence>
<sequence>MGMTFFALSSLMLVGVVLVSAGATTHYGVISLLFAALSSGGLLAVGGGSFMPMVVLLIYLGGLLVVFTFCVGFTDDKYCEFWGVGASKGLVGVCGAGLMVVGYRAYKHMWMGVLGGFSDAVENWSGDISDELLGASLFYLEGWGFVVLSGWALLIVLFTIMSIIRGHRRGALRSL</sequence>
<evidence type="ECO:0000313" key="19">
    <source>
        <dbReference type="EMBL" id="QOI74286.1"/>
    </source>
</evidence>
<comment type="subcellular location">
    <subcellularLocation>
        <location evidence="1 16">Mitochondrion membrane</location>
        <topology evidence="1 16">Multi-pass membrane protein</topology>
    </subcellularLocation>
</comment>
<evidence type="ECO:0000256" key="17">
    <source>
        <dbReference type="SAM" id="SignalP"/>
    </source>
</evidence>
<evidence type="ECO:0000256" key="8">
    <source>
        <dbReference type="ARBA" id="ARBA00022967"/>
    </source>
</evidence>
<evidence type="ECO:0000256" key="2">
    <source>
        <dbReference type="ARBA" id="ARBA00005698"/>
    </source>
</evidence>
<keyword evidence="6 16" id="KW-0679">Respiratory chain</keyword>
<feature type="chain" id="PRO_5033977167" description="NADH-ubiquinone oxidoreductase chain 6" evidence="17">
    <location>
        <begin position="22"/>
        <end position="175"/>
    </location>
</feature>
<evidence type="ECO:0000256" key="15">
    <source>
        <dbReference type="ARBA" id="ARBA00049551"/>
    </source>
</evidence>
<protein>
    <recommendedName>
        <fullName evidence="4 16">NADH-ubiquinone oxidoreductase chain 6</fullName>
        <ecNumber evidence="3 16">7.1.1.2</ecNumber>
    </recommendedName>
</protein>
<feature type="signal peptide" evidence="17">
    <location>
        <begin position="1"/>
        <end position="21"/>
    </location>
</feature>
<gene>
    <name evidence="18" type="primary">NADH6</name>
    <name evidence="19" type="synonym">ND6</name>
</gene>
<name>Q335Q6_TOMSC</name>
<organism evidence="18">
    <name type="scientific">Tomistoma schlegelii</name>
    <name type="common">False gharial</name>
    <dbReference type="NCBI Taxonomy" id="184245"/>
    <lineage>
        <taxon>Eukaryota</taxon>
        <taxon>Metazoa</taxon>
        <taxon>Chordata</taxon>
        <taxon>Craniata</taxon>
        <taxon>Vertebrata</taxon>
        <taxon>Euteleostomi</taxon>
        <taxon>Archelosauria</taxon>
        <taxon>Archosauria</taxon>
        <taxon>Crocodylia</taxon>
        <taxon>Longirostres</taxon>
        <taxon>Gavialidae</taxon>
        <taxon>Tomistominae</taxon>
        <taxon>Tomistoma</taxon>
    </lineage>
</organism>
<keyword evidence="9 16" id="KW-0249">Electron transport</keyword>
<dbReference type="PANTHER" id="PTHR11435">
    <property type="entry name" value="NADH UBIQUINONE OXIDOREDUCTASE SUBUNIT ND6"/>
    <property type="match status" value="1"/>
</dbReference>
<comment type="similarity">
    <text evidence="2 16">Belongs to the complex I subunit 6 family.</text>
</comment>
<evidence type="ECO:0000256" key="5">
    <source>
        <dbReference type="ARBA" id="ARBA00022448"/>
    </source>
</evidence>